<name>A0ABQ3E1F8_9HYPH</name>
<dbReference type="InterPro" id="IPR007344">
    <property type="entry name" value="GrpB/CoaE"/>
</dbReference>
<organism evidence="1 2">
    <name type="scientific">Pseudovibrio japonicus</name>
    <dbReference type="NCBI Taxonomy" id="366534"/>
    <lineage>
        <taxon>Bacteria</taxon>
        <taxon>Pseudomonadati</taxon>
        <taxon>Pseudomonadota</taxon>
        <taxon>Alphaproteobacteria</taxon>
        <taxon>Hyphomicrobiales</taxon>
        <taxon>Stappiaceae</taxon>
        <taxon>Pseudovibrio</taxon>
    </lineage>
</organism>
<evidence type="ECO:0000313" key="2">
    <source>
        <dbReference type="Proteomes" id="UP000637980"/>
    </source>
</evidence>
<protein>
    <submittedName>
        <fullName evidence="1">UPF0157 protein</fullName>
    </submittedName>
</protein>
<dbReference type="EMBL" id="BMXE01000001">
    <property type="protein sequence ID" value="GHB23225.1"/>
    <property type="molecule type" value="Genomic_DNA"/>
</dbReference>
<keyword evidence="2" id="KW-1185">Reference proteome</keyword>
<dbReference type="PANTHER" id="PTHR34822">
    <property type="entry name" value="GRPB DOMAIN PROTEIN (AFU_ORTHOLOGUE AFUA_1G01530)"/>
    <property type="match status" value="1"/>
</dbReference>
<dbReference type="Proteomes" id="UP000637980">
    <property type="component" value="Unassembled WGS sequence"/>
</dbReference>
<proteinExistence type="predicted"/>
<evidence type="ECO:0000313" key="1">
    <source>
        <dbReference type="EMBL" id="GHB23225.1"/>
    </source>
</evidence>
<reference evidence="2" key="1">
    <citation type="journal article" date="2019" name="Int. J. Syst. Evol. Microbiol.">
        <title>The Global Catalogue of Microorganisms (GCM) 10K type strain sequencing project: providing services to taxonomists for standard genome sequencing and annotation.</title>
        <authorList>
            <consortium name="The Broad Institute Genomics Platform"/>
            <consortium name="The Broad Institute Genome Sequencing Center for Infectious Disease"/>
            <person name="Wu L."/>
            <person name="Ma J."/>
        </authorList>
    </citation>
    <scope>NUCLEOTIDE SEQUENCE [LARGE SCALE GENOMIC DNA]</scope>
    <source>
        <strain evidence="2">KCTC 12861</strain>
    </source>
</reference>
<dbReference type="Gene3D" id="3.30.460.10">
    <property type="entry name" value="Beta Polymerase, domain 2"/>
    <property type="match status" value="1"/>
</dbReference>
<dbReference type="Pfam" id="PF04229">
    <property type="entry name" value="GrpB"/>
    <property type="match status" value="1"/>
</dbReference>
<sequence>MKMSWRSDLETGLIGGPEKREIKIERYNPRWPEIYEVHKEKVSKAFSGIEHRTEHIGSTSVNGLAAKPIVDMLVVISDPGNEKLYREAMENQGYQLRVREPDFDEHRMFRTFEQDVHIHVFPEGSKEVERYLLFRDHLRRHADVRSGYEALKRKQSEKNWSDMNAYAEAKTEFIETIICEAKRGVQ</sequence>
<accession>A0ABQ3E1F8</accession>
<comment type="caution">
    <text evidence="1">The sequence shown here is derived from an EMBL/GenBank/DDBJ whole genome shotgun (WGS) entry which is preliminary data.</text>
</comment>
<dbReference type="InterPro" id="IPR043519">
    <property type="entry name" value="NT_sf"/>
</dbReference>
<dbReference type="PANTHER" id="PTHR34822:SF1">
    <property type="entry name" value="GRPB FAMILY PROTEIN"/>
    <property type="match status" value="1"/>
</dbReference>
<dbReference type="SUPFAM" id="SSF81301">
    <property type="entry name" value="Nucleotidyltransferase"/>
    <property type="match status" value="1"/>
</dbReference>
<gene>
    <name evidence="1" type="ORF">GCM10007094_09450</name>
</gene>